<keyword evidence="1" id="KW-0812">Transmembrane</keyword>
<sequence>MNKTKAKPSTDEGWAVHFYDSDRHLRFTLEPSHIWAFCWGTGVGLLVAIVWYALYSASHSLSRNTEHLTSLAPNSETRYLEGLYPESDSSFSSFPFGID</sequence>
<reference evidence="3" key="1">
    <citation type="journal article" date="2013" name="Proc. Natl. Acad. Sci. U.S.A.">
        <title>Improving the coverage of the cyanobacterial phylum using diversity-driven genome sequencing.</title>
        <authorList>
            <person name="Shih P.M."/>
            <person name="Wu D."/>
            <person name="Latifi A."/>
            <person name="Axen S.D."/>
            <person name="Fewer D.P."/>
            <person name="Talla E."/>
            <person name="Calteau A."/>
            <person name="Cai F."/>
            <person name="Tandeau de Marsac N."/>
            <person name="Rippka R."/>
            <person name="Herdman M."/>
            <person name="Sivonen K."/>
            <person name="Coursin T."/>
            <person name="Laurent T."/>
            <person name="Goodwin L."/>
            <person name="Nolan M."/>
            <person name="Davenport K.W."/>
            <person name="Han C.S."/>
            <person name="Rubin E.M."/>
            <person name="Eisen J.A."/>
            <person name="Woyke T."/>
            <person name="Gugger M."/>
            <person name="Kerfeld C.A."/>
        </authorList>
    </citation>
    <scope>NUCLEOTIDE SEQUENCE [LARGE SCALE GENOMIC DNA]</scope>
    <source>
        <strain evidence="3">ATCC 29371 / PCC 7437</strain>
    </source>
</reference>
<proteinExistence type="predicted"/>
<organism evidence="2 3">
    <name type="scientific">Stanieria cyanosphaera (strain ATCC 29371 / PCC 7437)</name>
    <dbReference type="NCBI Taxonomy" id="111780"/>
    <lineage>
        <taxon>Bacteria</taxon>
        <taxon>Bacillati</taxon>
        <taxon>Cyanobacteriota</taxon>
        <taxon>Cyanophyceae</taxon>
        <taxon>Pleurocapsales</taxon>
        <taxon>Dermocarpellaceae</taxon>
        <taxon>Stanieria</taxon>
    </lineage>
</organism>
<evidence type="ECO:0000313" key="3">
    <source>
        <dbReference type="Proteomes" id="UP000010473"/>
    </source>
</evidence>
<protein>
    <recommendedName>
        <fullName evidence="4">Transmembrane protein</fullName>
    </recommendedName>
</protein>
<dbReference type="HOGENOM" id="CLU_2318735_0_0_3"/>
<name>K9XY36_STAC7</name>
<evidence type="ECO:0008006" key="4">
    <source>
        <dbReference type="Google" id="ProtNLM"/>
    </source>
</evidence>
<dbReference type="KEGG" id="scs:Sta7437_3041"/>
<keyword evidence="3" id="KW-1185">Reference proteome</keyword>
<evidence type="ECO:0000313" key="2">
    <source>
        <dbReference type="EMBL" id="AFZ36557.1"/>
    </source>
</evidence>
<keyword evidence="1" id="KW-1133">Transmembrane helix</keyword>
<keyword evidence="1" id="KW-0472">Membrane</keyword>
<accession>K9XY36</accession>
<dbReference type="EMBL" id="CP003653">
    <property type="protein sequence ID" value="AFZ36557.1"/>
    <property type="molecule type" value="Genomic_DNA"/>
</dbReference>
<gene>
    <name evidence="2" type="ordered locus">Sta7437_3041</name>
</gene>
<dbReference type="OrthoDB" id="463963at2"/>
<dbReference type="Proteomes" id="UP000010473">
    <property type="component" value="Chromosome"/>
</dbReference>
<evidence type="ECO:0000256" key="1">
    <source>
        <dbReference type="SAM" id="Phobius"/>
    </source>
</evidence>
<dbReference type="eggNOG" id="ENOG50320P9">
    <property type="taxonomic scope" value="Bacteria"/>
</dbReference>
<dbReference type="AlphaFoldDB" id="K9XY36"/>
<feature type="transmembrane region" description="Helical" evidence="1">
    <location>
        <begin position="34"/>
        <end position="54"/>
    </location>
</feature>